<gene>
    <name evidence="2" type="ORF">g.13489</name>
</gene>
<accession>A0A1B6D3C7</accession>
<evidence type="ECO:0000256" key="1">
    <source>
        <dbReference type="SAM" id="MobiDB-lite"/>
    </source>
</evidence>
<proteinExistence type="predicted"/>
<dbReference type="EMBL" id="GEDC01017107">
    <property type="protein sequence ID" value="JAS20191.1"/>
    <property type="molecule type" value="Transcribed_RNA"/>
</dbReference>
<feature type="compositionally biased region" description="Polar residues" evidence="1">
    <location>
        <begin position="663"/>
        <end position="673"/>
    </location>
</feature>
<dbReference type="AlphaFoldDB" id="A0A1B6D3C7"/>
<name>A0A1B6D3C7_9HEMI</name>
<feature type="compositionally biased region" description="Low complexity" evidence="1">
    <location>
        <begin position="708"/>
        <end position="721"/>
    </location>
</feature>
<feature type="region of interest" description="Disordered" evidence="1">
    <location>
        <begin position="663"/>
        <end position="727"/>
    </location>
</feature>
<sequence>MQEALTKEAFNYTIGRLPFSHYLADFPHHVPPCHNLHKNTKFENEEEAVADATMLYKSFPYKCSLPIPISSPFKVSCKVSNGMDPATTLIRLKMKWNKKRRKIVNANKRDKKFIDGKLLNAALSDLNKATILPRGVAVLASHLKSDPDPKFSGSYNWYYSGGNLAHFQHSDENYLLSTKLPASGVLSMSKLIKKGNYFEMDNKIESIELKNGEDKEPILQIINENELIATRQKSHVNIIKFSLDIEDIKFNQIYDVESKRSVNEGFVDVALPSESKGTFSVVSNYGVLRMFDLEQSSKCVNSVKIQPGDGVLVSDNWATIHYANPNLLLLADRCCIHLLDYRCDLEEKQMAWCPKKMSEYCDEISLCVPSCFNSNVKYIGTNHQLFALDVRAGFCQRWTHLLPNPPYIGCTSSLSDSTEIILLGGQSHSSVCSILNSWSDDEQGASYYLPYSLSAPVETLQLVQSQGECLESTLLDRCNMSLTGLVSQVVDSNVFVFRSTSVGDVFCQFLQDKDLEIPPIEVEQFKKWEISSNPEPVRVTATQNYNDLFEVVKNWESSPITWEETPFNTYNGSNDQWRVSKSYLEECVDMLAAPILSVWGLGDEPEWDEEPAVQEQDPADKVLDWLGRGTDTPKPSQKMEMESISDITFVKDDPGEDDMFANSFTFPQSTPKVPSSIRSKRSSISNISGRSSKKKLNLSGNIDEQNTEKSQSQTTKQTPKKIFVSGF</sequence>
<evidence type="ECO:0000313" key="2">
    <source>
        <dbReference type="EMBL" id="JAS20191.1"/>
    </source>
</evidence>
<organism evidence="2">
    <name type="scientific">Clastoptera arizonana</name>
    <name type="common">Arizona spittle bug</name>
    <dbReference type="NCBI Taxonomy" id="38151"/>
    <lineage>
        <taxon>Eukaryota</taxon>
        <taxon>Metazoa</taxon>
        <taxon>Ecdysozoa</taxon>
        <taxon>Arthropoda</taxon>
        <taxon>Hexapoda</taxon>
        <taxon>Insecta</taxon>
        <taxon>Pterygota</taxon>
        <taxon>Neoptera</taxon>
        <taxon>Paraneoptera</taxon>
        <taxon>Hemiptera</taxon>
        <taxon>Auchenorrhyncha</taxon>
        <taxon>Cercopoidea</taxon>
        <taxon>Clastopteridae</taxon>
        <taxon>Clastoptera</taxon>
    </lineage>
</organism>
<protein>
    <recommendedName>
        <fullName evidence="3">TATA box-binding protein-associated factor RNA polymerase I subunit C</fullName>
    </recommendedName>
</protein>
<evidence type="ECO:0008006" key="3">
    <source>
        <dbReference type="Google" id="ProtNLM"/>
    </source>
</evidence>
<reference evidence="2" key="1">
    <citation type="submission" date="2015-12" db="EMBL/GenBank/DDBJ databases">
        <title>De novo transcriptome assembly of four potential Pierce s Disease insect vectors from Arizona vineyards.</title>
        <authorList>
            <person name="Tassone E.E."/>
        </authorList>
    </citation>
    <scope>NUCLEOTIDE SEQUENCE</scope>
</reference>